<dbReference type="CDD" id="cd02440">
    <property type="entry name" value="AdoMet_MTases"/>
    <property type="match status" value="1"/>
</dbReference>
<sequence>MTERQIAVKTTTHERNERWTAVDQYASHHLLPIDTPLAAALKYASELSARESLPNIEVSRQQGKFLALQCMISGAKNVLEVGTLGGYSSIWLASASPDVKITTIEIDPKHKAVAEQAIAHAGLSDRITVLLGAGADVLPKLRTEIEAGTREKFGFVFIDADKPSNLTYLNEAVPMCLPRSVIIVDNVVRRGQLADAEVAKTDAKVAGARQVVEAAGKDHRLDACLLQTVGEKNYDGFMIKF</sequence>
<evidence type="ECO:0000256" key="4">
    <source>
        <dbReference type="ARBA" id="ARBA00023453"/>
    </source>
</evidence>
<dbReference type="EMBL" id="CP138580">
    <property type="protein sequence ID" value="WPG97589.1"/>
    <property type="molecule type" value="Genomic_DNA"/>
</dbReference>
<keyword evidence="3" id="KW-0949">S-adenosyl-L-methionine</keyword>
<organism evidence="5 6">
    <name type="scientific">Acrodontium crateriforme</name>
    <dbReference type="NCBI Taxonomy" id="150365"/>
    <lineage>
        <taxon>Eukaryota</taxon>
        <taxon>Fungi</taxon>
        <taxon>Dikarya</taxon>
        <taxon>Ascomycota</taxon>
        <taxon>Pezizomycotina</taxon>
        <taxon>Dothideomycetes</taxon>
        <taxon>Dothideomycetidae</taxon>
        <taxon>Mycosphaerellales</taxon>
        <taxon>Teratosphaeriaceae</taxon>
        <taxon>Acrodontium</taxon>
    </lineage>
</organism>
<dbReference type="InterPro" id="IPR002935">
    <property type="entry name" value="SAM_O-MeTrfase"/>
</dbReference>
<dbReference type="SUPFAM" id="SSF53335">
    <property type="entry name" value="S-adenosyl-L-methionine-dependent methyltransferases"/>
    <property type="match status" value="1"/>
</dbReference>
<protein>
    <recommendedName>
        <fullName evidence="7">O-methyltransferase</fullName>
    </recommendedName>
</protein>
<dbReference type="GO" id="GO:0032259">
    <property type="term" value="P:methylation"/>
    <property type="evidence" value="ECO:0007669"/>
    <property type="project" value="UniProtKB-KW"/>
</dbReference>
<dbReference type="AlphaFoldDB" id="A0AAQ3LYP0"/>
<evidence type="ECO:0000256" key="2">
    <source>
        <dbReference type="ARBA" id="ARBA00022679"/>
    </source>
</evidence>
<reference evidence="5 6" key="1">
    <citation type="submission" date="2023-11" db="EMBL/GenBank/DDBJ databases">
        <title>An acidophilic fungus is an integral part of prey digestion in a carnivorous sundew plant.</title>
        <authorList>
            <person name="Tsai I.J."/>
        </authorList>
    </citation>
    <scope>NUCLEOTIDE SEQUENCE [LARGE SCALE GENOMIC DNA]</scope>
    <source>
        <strain evidence="5">169a</strain>
    </source>
</reference>
<evidence type="ECO:0000313" key="5">
    <source>
        <dbReference type="EMBL" id="WPG97589.1"/>
    </source>
</evidence>
<evidence type="ECO:0000256" key="1">
    <source>
        <dbReference type="ARBA" id="ARBA00022603"/>
    </source>
</evidence>
<evidence type="ECO:0000313" key="6">
    <source>
        <dbReference type="Proteomes" id="UP001303373"/>
    </source>
</evidence>
<evidence type="ECO:0008006" key="7">
    <source>
        <dbReference type="Google" id="ProtNLM"/>
    </source>
</evidence>
<dbReference type="PROSITE" id="PS51682">
    <property type="entry name" value="SAM_OMT_I"/>
    <property type="match status" value="1"/>
</dbReference>
<dbReference type="InterPro" id="IPR050362">
    <property type="entry name" value="Cation-dep_OMT"/>
</dbReference>
<name>A0AAQ3LYP0_9PEZI</name>
<evidence type="ECO:0000256" key="3">
    <source>
        <dbReference type="ARBA" id="ARBA00022691"/>
    </source>
</evidence>
<keyword evidence="6" id="KW-1185">Reference proteome</keyword>
<dbReference type="GO" id="GO:0008171">
    <property type="term" value="F:O-methyltransferase activity"/>
    <property type="evidence" value="ECO:0007669"/>
    <property type="project" value="InterPro"/>
</dbReference>
<keyword evidence="2" id="KW-0808">Transferase</keyword>
<dbReference type="Pfam" id="PF01596">
    <property type="entry name" value="Methyltransf_3"/>
    <property type="match status" value="1"/>
</dbReference>
<dbReference type="PANTHER" id="PTHR10509:SF14">
    <property type="entry name" value="CAFFEOYL-COA O-METHYLTRANSFERASE 3-RELATED"/>
    <property type="match status" value="1"/>
</dbReference>
<dbReference type="Gene3D" id="3.40.50.150">
    <property type="entry name" value="Vaccinia Virus protein VP39"/>
    <property type="match status" value="1"/>
</dbReference>
<accession>A0AAQ3LYP0</accession>
<gene>
    <name evidence="5" type="ORF">R9X50_00036700</name>
</gene>
<dbReference type="InterPro" id="IPR029063">
    <property type="entry name" value="SAM-dependent_MTases_sf"/>
</dbReference>
<proteinExistence type="inferred from homology"/>
<dbReference type="PANTHER" id="PTHR10509">
    <property type="entry name" value="O-METHYLTRANSFERASE-RELATED"/>
    <property type="match status" value="1"/>
</dbReference>
<dbReference type="GO" id="GO:0008757">
    <property type="term" value="F:S-adenosylmethionine-dependent methyltransferase activity"/>
    <property type="evidence" value="ECO:0007669"/>
    <property type="project" value="TreeGrafter"/>
</dbReference>
<comment type="similarity">
    <text evidence="4">Belongs to the class I-like SAM-binding methyltransferase superfamily. Cation-dependent O-methyltransferase family.</text>
</comment>
<dbReference type="Proteomes" id="UP001303373">
    <property type="component" value="Chromosome 1"/>
</dbReference>
<keyword evidence="1" id="KW-0489">Methyltransferase</keyword>